<feature type="compositionally biased region" description="Polar residues" evidence="2">
    <location>
        <begin position="270"/>
        <end position="290"/>
    </location>
</feature>
<feature type="domain" description="K Homology" evidence="3">
    <location>
        <begin position="590"/>
        <end position="664"/>
    </location>
</feature>
<dbReference type="InParanoid" id="L2GV52"/>
<dbReference type="InterPro" id="IPR036612">
    <property type="entry name" value="KH_dom_type_1_sf"/>
</dbReference>
<dbReference type="CDD" id="cd22453">
    <property type="entry name" value="KH-I_MUG60_like"/>
    <property type="match status" value="1"/>
</dbReference>
<evidence type="ECO:0000313" key="4">
    <source>
        <dbReference type="EMBL" id="ELA47499.1"/>
    </source>
</evidence>
<dbReference type="OMA" id="INCERTY"/>
<feature type="region of interest" description="Disordered" evidence="2">
    <location>
        <begin position="1316"/>
        <end position="1345"/>
    </location>
</feature>
<evidence type="ECO:0000259" key="3">
    <source>
        <dbReference type="SMART" id="SM00322"/>
    </source>
</evidence>
<dbReference type="InterPro" id="IPR004088">
    <property type="entry name" value="KH_dom_type_1"/>
</dbReference>
<feature type="compositionally biased region" description="Polar residues" evidence="2">
    <location>
        <begin position="857"/>
        <end position="876"/>
    </location>
</feature>
<dbReference type="GO" id="GO:0003723">
    <property type="term" value="F:RNA binding"/>
    <property type="evidence" value="ECO:0007669"/>
    <property type="project" value="UniProtKB-UniRule"/>
</dbReference>
<feature type="compositionally biased region" description="Basic and acidic residues" evidence="2">
    <location>
        <begin position="1070"/>
        <end position="1081"/>
    </location>
</feature>
<name>L2GV52_VAVCU</name>
<dbReference type="PROSITE" id="PS50084">
    <property type="entry name" value="KH_TYPE_1"/>
    <property type="match status" value="2"/>
</dbReference>
<dbReference type="GeneID" id="19878913"/>
<organism evidence="4 5">
    <name type="scientific">Vavraia culicis (isolate floridensis)</name>
    <name type="common">Microsporidian parasite</name>
    <dbReference type="NCBI Taxonomy" id="948595"/>
    <lineage>
        <taxon>Eukaryota</taxon>
        <taxon>Fungi</taxon>
        <taxon>Fungi incertae sedis</taxon>
        <taxon>Microsporidia</taxon>
        <taxon>Pleistophoridae</taxon>
        <taxon>Vavraia</taxon>
    </lineage>
</organism>
<accession>L2GV52</accession>
<feature type="compositionally biased region" description="Basic and acidic residues" evidence="2">
    <location>
        <begin position="300"/>
        <end position="317"/>
    </location>
</feature>
<feature type="region of interest" description="Disordered" evidence="2">
    <location>
        <begin position="851"/>
        <end position="886"/>
    </location>
</feature>
<gene>
    <name evidence="4" type="ORF">VCUG_01031</name>
</gene>
<dbReference type="Gene3D" id="3.30.1370.10">
    <property type="entry name" value="K Homology domain, type 1"/>
    <property type="match status" value="1"/>
</dbReference>
<evidence type="ECO:0000313" key="5">
    <source>
        <dbReference type="Proteomes" id="UP000011081"/>
    </source>
</evidence>
<dbReference type="STRING" id="948595.L2GV52"/>
<evidence type="ECO:0000256" key="2">
    <source>
        <dbReference type="SAM" id="MobiDB-lite"/>
    </source>
</evidence>
<keyword evidence="1" id="KW-0694">RNA-binding</keyword>
<reference evidence="5" key="1">
    <citation type="submission" date="2011-03" db="EMBL/GenBank/DDBJ databases">
        <title>The genome sequence of Vavraia culicis strain floridensis.</title>
        <authorList>
            <consortium name="The Broad Institute Genome Sequencing Platform"/>
            <person name="Cuomo C."/>
            <person name="Becnel J."/>
            <person name="Sanscrainte N."/>
            <person name="Young S.K."/>
            <person name="Zeng Q."/>
            <person name="Gargeya S."/>
            <person name="Fitzgerald M."/>
            <person name="Haas B."/>
            <person name="Abouelleil A."/>
            <person name="Alvarado L."/>
            <person name="Arachchi H.M."/>
            <person name="Berlin A."/>
            <person name="Chapman S.B."/>
            <person name="Gearin G."/>
            <person name="Goldberg J."/>
            <person name="Griggs A."/>
            <person name="Gujja S."/>
            <person name="Hansen M."/>
            <person name="Heiman D."/>
            <person name="Howarth C."/>
            <person name="Larimer J."/>
            <person name="Lui A."/>
            <person name="MacDonald P.J.P."/>
            <person name="McCowen C."/>
            <person name="Montmayeur A."/>
            <person name="Murphy C."/>
            <person name="Neiman D."/>
            <person name="Pearson M."/>
            <person name="Priest M."/>
            <person name="Roberts A."/>
            <person name="Saif S."/>
            <person name="Shea T."/>
            <person name="Sisk P."/>
            <person name="Stolte C."/>
            <person name="Sykes S."/>
            <person name="Wortman J."/>
            <person name="Nusbaum C."/>
            <person name="Birren B."/>
        </authorList>
    </citation>
    <scope>NUCLEOTIDE SEQUENCE [LARGE SCALE GENOMIC DNA]</scope>
    <source>
        <strain evidence="5">floridensis</strain>
    </source>
</reference>
<dbReference type="VEuPathDB" id="MicrosporidiaDB:VCUG_01031"/>
<feature type="compositionally biased region" description="Polar residues" evidence="2">
    <location>
        <begin position="1090"/>
        <end position="1100"/>
    </location>
</feature>
<evidence type="ECO:0000256" key="1">
    <source>
        <dbReference type="PROSITE-ProRule" id="PRU00117"/>
    </source>
</evidence>
<keyword evidence="5" id="KW-1185">Reference proteome</keyword>
<dbReference type="Pfam" id="PF00013">
    <property type="entry name" value="KH_1"/>
    <property type="match status" value="2"/>
</dbReference>
<dbReference type="HOGENOM" id="CLU_261011_0_0_1"/>
<proteinExistence type="predicted"/>
<dbReference type="InterPro" id="IPR004087">
    <property type="entry name" value="KH_dom"/>
</dbReference>
<dbReference type="RefSeq" id="XP_008074051.1">
    <property type="nucleotide sequence ID" value="XM_008075860.1"/>
</dbReference>
<feature type="region of interest" description="Disordered" evidence="2">
    <location>
        <begin position="769"/>
        <end position="793"/>
    </location>
</feature>
<dbReference type="EMBL" id="GL877417">
    <property type="protein sequence ID" value="ELA47499.1"/>
    <property type="molecule type" value="Genomic_DNA"/>
</dbReference>
<dbReference type="OrthoDB" id="2196204at2759"/>
<protein>
    <recommendedName>
        <fullName evidence="3">K Homology domain-containing protein</fullName>
    </recommendedName>
</protein>
<feature type="region of interest" description="Disordered" evidence="2">
    <location>
        <begin position="260"/>
        <end position="329"/>
    </location>
</feature>
<dbReference type="SMART" id="SM00322">
    <property type="entry name" value="KH"/>
    <property type="match status" value="2"/>
</dbReference>
<dbReference type="SUPFAM" id="SSF54791">
    <property type="entry name" value="Eukaryotic type KH-domain (KH-domain type I)"/>
    <property type="match status" value="2"/>
</dbReference>
<feature type="compositionally biased region" description="Basic and acidic residues" evidence="2">
    <location>
        <begin position="769"/>
        <end position="782"/>
    </location>
</feature>
<feature type="domain" description="K Homology" evidence="3">
    <location>
        <begin position="523"/>
        <end position="589"/>
    </location>
</feature>
<dbReference type="Proteomes" id="UP000011081">
    <property type="component" value="Unassembled WGS sequence"/>
</dbReference>
<sequence>MDALNKKFGVPDDYVFIIDIRSVNNTIINESVQDMRRALIENASVVCDRSTDSARMMISNISRTIRSNFFFYLSKGIRVFLDVEVPVCLFNYKKRLMDEIKRISEETNVLVFLQIGNDESRNEECSGTATGQAGITEELYGSLESLKFETDDVKPYGDEAPYIYEKNCEKTNIKRFSESPNCYCFRAYDTEAYEKDACECERYGRNDPRSESFPNYDYNEDLLCSSPLSNNESLFSDSSGHVEDDHGDNMHRYKRGTYDQRSASMEKGAVTNSTDCEKSAGNNLESNITDTGIEPGCSDVHSRNTEPEREQGTKDSGADVCPTNSSSGASSLQAESEITIQINGRWKESAIARLKILKFIENCFGNDLKFINCERTYFNLENKRRYYYGTKINYKLAITQNTCDKEIISRRNFDDVYFFEIDTVKLFYLFYYHKKQIEDVLCSYHSFFETSKINNTSTTVKLTGKNHKIVQKAIMGMTEDIFKVLVSEVPYPIPDTFIFKTHERSMIVGKKPNIIELLKYRDVYCHVQIELSKELEEFLCGKKNGKINRIIKDTGTKISITVNNVMTIYISGQSANVSVAIHAVENEFPEELAFHLSERHHKRIIGFGGKNIQRIMKKHGVYIKFMSEYERRQNNYSGNVVVKTPRKNREALEKMKSEILMLADEKEYKREIVQIRITVFEFFLFFIVRAVGYRMLFDEVILSFSRGTDTFLFKDYFLEVDKTPFENLLLESEKVREEEISCDAETNATDEKESDTEIKERELLVGHDEERKCDAGDGKENGAGEALNGDGDLPEDEFGGLGHGPRDGYVRNCAWSSDNGSWRPSGGTCYGNKAIANEYRGVLGDQHYENSQERNVKNATPTDTSNIMWCTPSQAGVTGKPESERGHRAGKSIIEDSNELESKDQSVIQVNRPAITGSNPSGKLIDIMDWAVQKQKAELNMAYHGHSDTTVNNKGKDASDLSGNSLRPHTACMKKIKLTNTEINAAGGTPSKMDGNNTAFDGAFDRKKVVWDEEERRYHTNGSVPVNGSPGCGRQLPISEKATSYVANDAFSAETADQDAAVKLNNVQKDGTDGKENEKRSPFNADEELSSTSGSSNKPANSAEMKGKTAKHASSAKNDLGSGEEHRYYDLNADCSNKTAAVIPESSIINATGSFIDENLQRMQYVNDETMKIVSHINSIMSTTGNISTISLSGICTESMIRDINDVVGLSNAKKEFYFDILGKREKLIKKISPFYYQIGKNYKCTFAFAHAITLKDGSFFLRSFQQIEQHQDGVSTLIHINALKWCEERKLAFKIFHSQLFYSYENSLNESKIGDEAGSSDNGPKIGSLLTVGFEKGKKQSSMR</sequence>
<feature type="region of interest" description="Disordered" evidence="2">
    <location>
        <begin position="1065"/>
        <end position="1123"/>
    </location>
</feature>